<sequence>MAQPFLSRKPLPNEGKLPEQELDYTKIIKIIGSRWYWIAGTLIIALTTSFLYLWYTPEIYSTSTNIKYDEKKSEFTDMVTIISSGDRGAAKIQNESYVVRSREVIIEALKKMDWQVSYYFKGKVRNTETYPNKPFLVNVLNKDAYRPSNLFIFKYLGGNDFTLAYPKEGIIIIKKYQYNEPIIIQNFKFSLDKTSSPNEDSEYSFKFNTEEELFQRIRNGVSLNETSKFSNIASLSITDTNPYFAKDAVNAVAETYLNYDILQKAKSSDQIITFINNQLSRLGKEVNLSATEIEQYQKELKIGDIDKYTSNKQLFIERTETEVYDSRVQLLNYQQLKEQISNSDNSKNLNLDIFGSVDPMIGSLISQYNLLVFKRLDALSIYNENSPPLKEINNQLTILKNTIYKNINSQIERLNTQIKSLNTRINVFYAELNKLPTASKNMEVLDRDFNINQKIYSYLSEKRLEAQITKASILSSASIIEPAVAKTTPISPDRVKIYRSAWILGILVGIGLIFLNRSVNPYIYDKETVESITNVPIIGVIRKYTDSNDKETKEILTLLKPKSIFAESVRSVRTNLSFLATEKGSKVVCITSEISGEGKSFVTLNLASTLAMIDKKVILIAGDLRRSKLFKVFNVKNDNGLSSYLSRQENELSRIIHSSSQKNLDFILSGPVPPNPSELLYSERFTEMIEKLKLSYDYVMIDTAPVGLVSDAIPIIRQSDINLFIIRAGVSKYNAATIPQRIEQEYGLNNTVIVLNAFIEDALHSRYYSTKYTGHYNGYYYSDYSGYSGYGYYSDDDKKSWWKFWKRSKNNDQA</sequence>
<dbReference type="InterPro" id="IPR050445">
    <property type="entry name" value="Bact_polysacc_biosynth/exp"/>
</dbReference>
<dbReference type="GO" id="GO:0004715">
    <property type="term" value="F:non-membrane spanning protein tyrosine kinase activity"/>
    <property type="evidence" value="ECO:0007669"/>
    <property type="project" value="UniProtKB-EC"/>
</dbReference>
<dbReference type="Pfam" id="PF13614">
    <property type="entry name" value="AAA_31"/>
    <property type="match status" value="1"/>
</dbReference>
<dbReference type="SUPFAM" id="SSF52540">
    <property type="entry name" value="P-loop containing nucleoside triphosphate hydrolases"/>
    <property type="match status" value="1"/>
</dbReference>
<evidence type="ECO:0000259" key="20">
    <source>
        <dbReference type="Pfam" id="PF13807"/>
    </source>
</evidence>
<comment type="similarity">
    <text evidence="2">Belongs to the CpsD/CapB family.</text>
</comment>
<protein>
    <recommendedName>
        <fullName evidence="4">non-specific protein-tyrosine kinase</fullName>
        <ecNumber evidence="4">2.7.10.2</ecNumber>
    </recommendedName>
</protein>
<dbReference type="NCBIfam" id="TIGR01007">
    <property type="entry name" value="eps_fam"/>
    <property type="match status" value="1"/>
</dbReference>
<dbReference type="OrthoDB" id="9794577at2"/>
<keyword evidence="12 17" id="KW-1133">Transmembrane helix</keyword>
<keyword evidence="16" id="KW-0175">Coiled coil</keyword>
<dbReference type="InterPro" id="IPR027417">
    <property type="entry name" value="P-loop_NTPase"/>
</dbReference>
<evidence type="ECO:0000256" key="2">
    <source>
        <dbReference type="ARBA" id="ARBA00007316"/>
    </source>
</evidence>
<reference evidence="21 22" key="1">
    <citation type="submission" date="2019-04" db="EMBL/GenBank/DDBJ databases">
        <title>Pedobacter sp. AR-3-17 sp. nov., isolated from Arctic soil.</title>
        <authorList>
            <person name="Dahal R.H."/>
            <person name="Kim D.-U."/>
        </authorList>
    </citation>
    <scope>NUCLEOTIDE SEQUENCE [LARGE SCALE GENOMIC DNA]</scope>
    <source>
        <strain evidence="21 22">AR-3-17</strain>
    </source>
</reference>
<evidence type="ECO:0000313" key="22">
    <source>
        <dbReference type="Proteomes" id="UP000308181"/>
    </source>
</evidence>
<evidence type="ECO:0000256" key="6">
    <source>
        <dbReference type="ARBA" id="ARBA00022519"/>
    </source>
</evidence>
<dbReference type="InterPro" id="IPR005702">
    <property type="entry name" value="Wzc-like_C"/>
</dbReference>
<evidence type="ECO:0000256" key="16">
    <source>
        <dbReference type="SAM" id="Coils"/>
    </source>
</evidence>
<dbReference type="EMBL" id="SWBP01000002">
    <property type="protein sequence ID" value="TKB98634.1"/>
    <property type="molecule type" value="Genomic_DNA"/>
</dbReference>
<gene>
    <name evidence="21" type="ORF">FA046_05820</name>
</gene>
<dbReference type="Pfam" id="PF13807">
    <property type="entry name" value="GNVR"/>
    <property type="match status" value="1"/>
</dbReference>
<feature type="domain" description="Polysaccharide chain length determinant N-terminal" evidence="18">
    <location>
        <begin position="21"/>
        <end position="111"/>
    </location>
</feature>
<dbReference type="InterPro" id="IPR032807">
    <property type="entry name" value="GNVR"/>
</dbReference>
<comment type="catalytic activity">
    <reaction evidence="15">
        <text>L-tyrosyl-[protein] + ATP = O-phospho-L-tyrosyl-[protein] + ADP + H(+)</text>
        <dbReference type="Rhea" id="RHEA:10596"/>
        <dbReference type="Rhea" id="RHEA-COMP:10136"/>
        <dbReference type="Rhea" id="RHEA-COMP:20101"/>
        <dbReference type="ChEBI" id="CHEBI:15378"/>
        <dbReference type="ChEBI" id="CHEBI:30616"/>
        <dbReference type="ChEBI" id="CHEBI:46858"/>
        <dbReference type="ChEBI" id="CHEBI:61978"/>
        <dbReference type="ChEBI" id="CHEBI:456216"/>
        <dbReference type="EC" id="2.7.10.2"/>
    </reaction>
</comment>
<keyword evidence="8 17" id="KW-0812">Transmembrane</keyword>
<dbReference type="Proteomes" id="UP000308181">
    <property type="component" value="Unassembled WGS sequence"/>
</dbReference>
<dbReference type="PANTHER" id="PTHR32309">
    <property type="entry name" value="TYROSINE-PROTEIN KINASE"/>
    <property type="match status" value="1"/>
</dbReference>
<dbReference type="InterPro" id="IPR025669">
    <property type="entry name" value="AAA_dom"/>
</dbReference>
<evidence type="ECO:0000256" key="11">
    <source>
        <dbReference type="ARBA" id="ARBA00022840"/>
    </source>
</evidence>
<evidence type="ECO:0000256" key="7">
    <source>
        <dbReference type="ARBA" id="ARBA00022679"/>
    </source>
</evidence>
<dbReference type="EC" id="2.7.10.2" evidence="4"/>
<evidence type="ECO:0000256" key="17">
    <source>
        <dbReference type="SAM" id="Phobius"/>
    </source>
</evidence>
<evidence type="ECO:0000256" key="12">
    <source>
        <dbReference type="ARBA" id="ARBA00022989"/>
    </source>
</evidence>
<evidence type="ECO:0000256" key="1">
    <source>
        <dbReference type="ARBA" id="ARBA00004429"/>
    </source>
</evidence>
<evidence type="ECO:0000256" key="4">
    <source>
        <dbReference type="ARBA" id="ARBA00011903"/>
    </source>
</evidence>
<comment type="caution">
    <text evidence="21">The sequence shown here is derived from an EMBL/GenBank/DDBJ whole genome shotgun (WGS) entry which is preliminary data.</text>
</comment>
<evidence type="ECO:0000256" key="8">
    <source>
        <dbReference type="ARBA" id="ARBA00022692"/>
    </source>
</evidence>
<keyword evidence="6" id="KW-0997">Cell inner membrane</keyword>
<feature type="domain" description="AAA" evidence="19">
    <location>
        <begin position="586"/>
        <end position="706"/>
    </location>
</feature>
<keyword evidence="7 21" id="KW-0808">Transferase</keyword>
<proteinExistence type="inferred from homology"/>
<accession>A0A4U1C105</accession>
<feature type="coiled-coil region" evidence="16">
    <location>
        <begin position="404"/>
        <end position="431"/>
    </location>
</feature>
<comment type="subcellular location">
    <subcellularLocation>
        <location evidence="1">Cell inner membrane</location>
        <topology evidence="1">Multi-pass membrane protein</topology>
    </subcellularLocation>
</comment>
<dbReference type="GO" id="GO:0005886">
    <property type="term" value="C:plasma membrane"/>
    <property type="evidence" value="ECO:0007669"/>
    <property type="project" value="UniProtKB-SubCell"/>
</dbReference>
<keyword evidence="5" id="KW-1003">Cell membrane</keyword>
<keyword evidence="22" id="KW-1185">Reference proteome</keyword>
<keyword evidence="11" id="KW-0067">ATP-binding</keyword>
<evidence type="ECO:0000256" key="15">
    <source>
        <dbReference type="ARBA" id="ARBA00051245"/>
    </source>
</evidence>
<dbReference type="InterPro" id="IPR003856">
    <property type="entry name" value="LPS_length_determ_N"/>
</dbReference>
<dbReference type="Gene3D" id="3.40.50.300">
    <property type="entry name" value="P-loop containing nucleotide triphosphate hydrolases"/>
    <property type="match status" value="1"/>
</dbReference>
<keyword evidence="9" id="KW-0547">Nucleotide-binding</keyword>
<dbReference type="RefSeq" id="WP_136825450.1">
    <property type="nucleotide sequence ID" value="NZ_SWBP01000002.1"/>
</dbReference>
<dbReference type="AlphaFoldDB" id="A0A4U1C105"/>
<evidence type="ECO:0000256" key="3">
    <source>
        <dbReference type="ARBA" id="ARBA00008883"/>
    </source>
</evidence>
<name>A0A4U1C105_9SPHI</name>
<evidence type="ECO:0000256" key="9">
    <source>
        <dbReference type="ARBA" id="ARBA00022741"/>
    </source>
</evidence>
<dbReference type="PANTHER" id="PTHR32309:SF13">
    <property type="entry name" value="FERRIC ENTEROBACTIN TRANSPORT PROTEIN FEPE"/>
    <property type="match status" value="1"/>
</dbReference>
<evidence type="ECO:0000256" key="10">
    <source>
        <dbReference type="ARBA" id="ARBA00022777"/>
    </source>
</evidence>
<keyword evidence="10 21" id="KW-0418">Kinase</keyword>
<feature type="domain" description="Tyrosine-protein kinase G-rich" evidence="20">
    <location>
        <begin position="445"/>
        <end position="517"/>
    </location>
</feature>
<evidence type="ECO:0000256" key="5">
    <source>
        <dbReference type="ARBA" id="ARBA00022475"/>
    </source>
</evidence>
<evidence type="ECO:0000259" key="19">
    <source>
        <dbReference type="Pfam" id="PF13614"/>
    </source>
</evidence>
<keyword evidence="13 17" id="KW-0472">Membrane</keyword>
<evidence type="ECO:0000313" key="21">
    <source>
        <dbReference type="EMBL" id="TKB98634.1"/>
    </source>
</evidence>
<feature type="transmembrane region" description="Helical" evidence="17">
    <location>
        <begin position="35"/>
        <end position="55"/>
    </location>
</feature>
<evidence type="ECO:0000256" key="13">
    <source>
        <dbReference type="ARBA" id="ARBA00023136"/>
    </source>
</evidence>
<dbReference type="GO" id="GO:0005524">
    <property type="term" value="F:ATP binding"/>
    <property type="evidence" value="ECO:0007669"/>
    <property type="project" value="UniProtKB-KW"/>
</dbReference>
<organism evidence="21 22">
    <name type="scientific">Pedobacter cryophilus</name>
    <dbReference type="NCBI Taxonomy" id="2571271"/>
    <lineage>
        <taxon>Bacteria</taxon>
        <taxon>Pseudomonadati</taxon>
        <taxon>Bacteroidota</taxon>
        <taxon>Sphingobacteriia</taxon>
        <taxon>Sphingobacteriales</taxon>
        <taxon>Sphingobacteriaceae</taxon>
        <taxon>Pedobacter</taxon>
    </lineage>
</organism>
<evidence type="ECO:0000256" key="14">
    <source>
        <dbReference type="ARBA" id="ARBA00023137"/>
    </source>
</evidence>
<comment type="similarity">
    <text evidence="3">Belongs to the etk/wzc family.</text>
</comment>
<dbReference type="CDD" id="cd05387">
    <property type="entry name" value="BY-kinase"/>
    <property type="match status" value="1"/>
</dbReference>
<keyword evidence="14" id="KW-0829">Tyrosine-protein kinase</keyword>
<dbReference type="Pfam" id="PF02706">
    <property type="entry name" value="Wzz"/>
    <property type="match status" value="1"/>
</dbReference>
<evidence type="ECO:0000259" key="18">
    <source>
        <dbReference type="Pfam" id="PF02706"/>
    </source>
</evidence>